<dbReference type="FunFam" id="1.20.1250.20:FF:000423">
    <property type="entry name" value="Putative inorganic phosphate cotransporter-like Protein"/>
    <property type="match status" value="1"/>
</dbReference>
<feature type="transmembrane region" description="Helical" evidence="7">
    <location>
        <begin position="435"/>
        <end position="457"/>
    </location>
</feature>
<dbReference type="PANTHER" id="PTHR11662:SF399">
    <property type="entry name" value="FI19708P1-RELATED"/>
    <property type="match status" value="1"/>
</dbReference>
<dbReference type="GO" id="GO:0016020">
    <property type="term" value="C:membrane"/>
    <property type="evidence" value="ECO:0007669"/>
    <property type="project" value="UniProtKB-SubCell"/>
</dbReference>
<accession>A0AAN8PJS4</accession>
<keyword evidence="2" id="KW-0813">Transport</keyword>
<evidence type="ECO:0000313" key="9">
    <source>
        <dbReference type="EMBL" id="KAK6177704.1"/>
    </source>
</evidence>
<keyword evidence="10" id="KW-1185">Reference proteome</keyword>
<feature type="transmembrane region" description="Helical" evidence="7">
    <location>
        <begin position="206"/>
        <end position="227"/>
    </location>
</feature>
<dbReference type="Pfam" id="PF07690">
    <property type="entry name" value="MFS_1"/>
    <property type="match status" value="1"/>
</dbReference>
<gene>
    <name evidence="9" type="ORF">SNE40_015753</name>
</gene>
<evidence type="ECO:0000256" key="5">
    <source>
        <dbReference type="ARBA" id="ARBA00022989"/>
    </source>
</evidence>
<dbReference type="Gene3D" id="1.20.1250.20">
    <property type="entry name" value="MFS general substrate transporter like domains"/>
    <property type="match status" value="2"/>
</dbReference>
<feature type="transmembrane region" description="Helical" evidence="7">
    <location>
        <begin position="403"/>
        <end position="423"/>
    </location>
</feature>
<keyword evidence="5 7" id="KW-1133">Transmembrane helix</keyword>
<comment type="subcellular location">
    <subcellularLocation>
        <location evidence="1">Membrane</location>
        <topology evidence="1">Multi-pass membrane protein</topology>
    </subcellularLocation>
</comment>
<feature type="transmembrane region" description="Helical" evidence="7">
    <location>
        <begin position="239"/>
        <end position="260"/>
    </location>
</feature>
<feature type="transmembrane region" description="Helical" evidence="7">
    <location>
        <begin position="118"/>
        <end position="138"/>
    </location>
</feature>
<name>A0AAN8PJS4_PATCE</name>
<proteinExistence type="predicted"/>
<organism evidence="9 10">
    <name type="scientific">Patella caerulea</name>
    <name type="common">Rayed Mediterranean limpet</name>
    <dbReference type="NCBI Taxonomy" id="87958"/>
    <lineage>
        <taxon>Eukaryota</taxon>
        <taxon>Metazoa</taxon>
        <taxon>Spiralia</taxon>
        <taxon>Lophotrochozoa</taxon>
        <taxon>Mollusca</taxon>
        <taxon>Gastropoda</taxon>
        <taxon>Patellogastropoda</taxon>
        <taxon>Patelloidea</taxon>
        <taxon>Patellidae</taxon>
        <taxon>Patella</taxon>
    </lineage>
</organism>
<feature type="domain" description="Major facilitator superfamily (MFS) profile" evidence="8">
    <location>
        <begin position="65"/>
        <end position="495"/>
    </location>
</feature>
<dbReference type="FunFam" id="1.20.1250.20:FF:000003">
    <property type="entry name" value="Solute carrier family 17 member 3"/>
    <property type="match status" value="1"/>
</dbReference>
<evidence type="ECO:0000313" key="10">
    <source>
        <dbReference type="Proteomes" id="UP001347796"/>
    </source>
</evidence>
<feature type="transmembrane region" description="Helical" evidence="7">
    <location>
        <begin position="469"/>
        <end position="490"/>
    </location>
</feature>
<keyword evidence="4" id="KW-0769">Symport</keyword>
<dbReference type="InterPro" id="IPR036259">
    <property type="entry name" value="MFS_trans_sf"/>
</dbReference>
<evidence type="ECO:0000256" key="4">
    <source>
        <dbReference type="ARBA" id="ARBA00022847"/>
    </source>
</evidence>
<feature type="transmembrane region" description="Helical" evidence="7">
    <location>
        <begin position="49"/>
        <end position="72"/>
    </location>
</feature>
<evidence type="ECO:0000256" key="1">
    <source>
        <dbReference type="ARBA" id="ARBA00004141"/>
    </source>
</evidence>
<evidence type="ECO:0000259" key="8">
    <source>
        <dbReference type="PROSITE" id="PS50850"/>
    </source>
</evidence>
<dbReference type="EMBL" id="JAZGQO010000010">
    <property type="protein sequence ID" value="KAK6177704.1"/>
    <property type="molecule type" value="Genomic_DNA"/>
</dbReference>
<keyword evidence="6 7" id="KW-0472">Membrane</keyword>
<feature type="transmembrane region" description="Helical" evidence="7">
    <location>
        <begin position="171"/>
        <end position="194"/>
    </location>
</feature>
<dbReference type="PANTHER" id="PTHR11662">
    <property type="entry name" value="SOLUTE CARRIER FAMILY 17"/>
    <property type="match status" value="1"/>
</dbReference>
<reference evidence="9 10" key="1">
    <citation type="submission" date="2024-01" db="EMBL/GenBank/DDBJ databases">
        <title>The genome of the rayed Mediterranean limpet Patella caerulea (Linnaeus, 1758).</title>
        <authorList>
            <person name="Anh-Thu Weber A."/>
            <person name="Halstead-Nussloch G."/>
        </authorList>
    </citation>
    <scope>NUCLEOTIDE SEQUENCE [LARGE SCALE GENOMIC DNA]</scope>
    <source>
        <strain evidence="9">AATW-2023a</strain>
        <tissue evidence="9">Whole specimen</tissue>
    </source>
</reference>
<feature type="transmembrane region" description="Helical" evidence="7">
    <location>
        <begin position="145"/>
        <end position="165"/>
    </location>
</feature>
<keyword evidence="3 7" id="KW-0812">Transmembrane</keyword>
<dbReference type="PROSITE" id="PS50850">
    <property type="entry name" value="MFS"/>
    <property type="match status" value="1"/>
</dbReference>
<evidence type="ECO:0000256" key="2">
    <source>
        <dbReference type="ARBA" id="ARBA00022448"/>
    </source>
</evidence>
<evidence type="ECO:0000256" key="7">
    <source>
        <dbReference type="SAM" id="Phobius"/>
    </source>
</evidence>
<dbReference type="InterPro" id="IPR020846">
    <property type="entry name" value="MFS_dom"/>
</dbReference>
<dbReference type="GO" id="GO:0006820">
    <property type="term" value="P:monoatomic anion transport"/>
    <property type="evidence" value="ECO:0007669"/>
    <property type="project" value="TreeGrafter"/>
</dbReference>
<dbReference type="Proteomes" id="UP001347796">
    <property type="component" value="Unassembled WGS sequence"/>
</dbReference>
<dbReference type="SUPFAM" id="SSF103473">
    <property type="entry name" value="MFS general substrate transporter"/>
    <property type="match status" value="1"/>
</dbReference>
<sequence length="534" mass="58991">MRKKSFQLPIQALGKSDDGQHSSNTVHDTGTMKAPETGLRLYISCRWQIAFLCGMCTLAMFALRVCIAMALVCIENVENQGRFQNSSQNYSGILSEEFNSTKVYVRPSSFVPNEMRGILLSSYFYGYLITPLFGGLISQRCGPKLVILLAMGIAVIANGLTPLSLRYRIEVVVTLRVIMGISTGVIMPSLQVLWADWAPINEKARLLAVSSSGVNLGNVVANGIAGFVCKIPVNDGWPFIFYIFGLGTVVWMVFWWWSVYNSPDKHPRISAREKAYIECGKVKSVSKKIPRVPWSKILTSLPFFAILICHVCHSWTLTLISTFLPFYMNEVLKFDVTDNGVLSSLPFMSRFIMGLVFAVLADVIATRKLLPVSHNRKLFQISGMVFPSVIIIGLSFLDSEQRNLVVGLMTLAVGIQSATTAAFRVNHLDIAPRFAGPIAGLTLTSACVVAICVPILTTALTPDGTLEQWQTIFFINGGINICGAIFFLFFGSGTEQEWAKASPVEINVDVPDVTTISTTDKRVSYDNQAFRYFE</sequence>
<evidence type="ECO:0000256" key="6">
    <source>
        <dbReference type="ARBA" id="ARBA00023136"/>
    </source>
</evidence>
<comment type="caution">
    <text evidence="9">The sequence shown here is derived from an EMBL/GenBank/DDBJ whole genome shotgun (WGS) entry which is preliminary data.</text>
</comment>
<dbReference type="AlphaFoldDB" id="A0AAN8PJS4"/>
<dbReference type="GO" id="GO:0015293">
    <property type="term" value="F:symporter activity"/>
    <property type="evidence" value="ECO:0007669"/>
    <property type="project" value="UniProtKB-KW"/>
</dbReference>
<evidence type="ECO:0000256" key="3">
    <source>
        <dbReference type="ARBA" id="ARBA00022692"/>
    </source>
</evidence>
<dbReference type="InterPro" id="IPR011701">
    <property type="entry name" value="MFS"/>
</dbReference>
<protein>
    <recommendedName>
        <fullName evidence="8">Major facilitator superfamily (MFS) profile domain-containing protein</fullName>
    </recommendedName>
</protein>
<feature type="transmembrane region" description="Helical" evidence="7">
    <location>
        <begin position="378"/>
        <end position="397"/>
    </location>
</feature>
<dbReference type="InterPro" id="IPR050382">
    <property type="entry name" value="MFS_Na/Anion_cotransporter"/>
</dbReference>
<feature type="transmembrane region" description="Helical" evidence="7">
    <location>
        <begin position="297"/>
        <end position="327"/>
    </location>
</feature>